<evidence type="ECO:0000313" key="1">
    <source>
        <dbReference type="EMBL" id="GGH35384.1"/>
    </source>
</evidence>
<name>A0ABQ1YTC5_9BACT</name>
<proteinExistence type="predicted"/>
<protein>
    <submittedName>
        <fullName evidence="1">Uncharacterized protein</fullName>
    </submittedName>
</protein>
<evidence type="ECO:0000313" key="2">
    <source>
        <dbReference type="Proteomes" id="UP000600214"/>
    </source>
</evidence>
<comment type="caution">
    <text evidence="1">The sequence shown here is derived from an EMBL/GenBank/DDBJ whole genome shotgun (WGS) entry which is preliminary data.</text>
</comment>
<dbReference type="Proteomes" id="UP000600214">
    <property type="component" value="Unassembled WGS sequence"/>
</dbReference>
<sequence>MAKKYGKMGLNAHRLKLSFYSNTISKAQTTGLADSSDYNDSHNFAIETRIGKEWSKTILSKRAKIIFGSDAVYKLYHDKAGVFTNSGAQKTNKNENVSAYGLSPFFGVTYGISKGLAISVETHLNLFRTTTRLEYPERSL</sequence>
<dbReference type="EMBL" id="BMIA01000002">
    <property type="protein sequence ID" value="GGH35384.1"/>
    <property type="molecule type" value="Genomic_DNA"/>
</dbReference>
<organism evidence="1 2">
    <name type="scientific">Dyadobacter endophyticus</name>
    <dbReference type="NCBI Taxonomy" id="1749036"/>
    <lineage>
        <taxon>Bacteria</taxon>
        <taxon>Pseudomonadati</taxon>
        <taxon>Bacteroidota</taxon>
        <taxon>Cytophagia</taxon>
        <taxon>Cytophagales</taxon>
        <taxon>Spirosomataceae</taxon>
        <taxon>Dyadobacter</taxon>
    </lineage>
</organism>
<accession>A0ABQ1YTC5</accession>
<gene>
    <name evidence="1" type="ORF">GCM10007423_26970</name>
</gene>
<keyword evidence="2" id="KW-1185">Reference proteome</keyword>
<reference evidence="2" key="1">
    <citation type="journal article" date="2019" name="Int. J. Syst. Evol. Microbiol.">
        <title>The Global Catalogue of Microorganisms (GCM) 10K type strain sequencing project: providing services to taxonomists for standard genome sequencing and annotation.</title>
        <authorList>
            <consortium name="The Broad Institute Genomics Platform"/>
            <consortium name="The Broad Institute Genome Sequencing Center for Infectious Disease"/>
            <person name="Wu L."/>
            <person name="Ma J."/>
        </authorList>
    </citation>
    <scope>NUCLEOTIDE SEQUENCE [LARGE SCALE GENOMIC DNA]</scope>
    <source>
        <strain evidence="2">CGMCC 1.15288</strain>
    </source>
</reference>